<keyword evidence="6" id="KW-0472">Membrane</keyword>
<protein>
    <submittedName>
        <fullName evidence="7">DNA recombination protein RmuC</fullName>
    </submittedName>
</protein>
<reference evidence="7 8" key="1">
    <citation type="journal article" date="2015" name="Int. J. Syst. Evol. Microbiol.">
        <title>Carboxylicivirga linearis sp. nov., isolated from a sea cucumber culture pond.</title>
        <authorList>
            <person name="Wang F.Q."/>
            <person name="Zhou Y.X."/>
            <person name="Lin X.Z."/>
            <person name="Chen G.J."/>
            <person name="Du Z.J."/>
        </authorList>
    </citation>
    <scope>NUCLEOTIDE SEQUENCE [LARGE SCALE GENOMIC DNA]</scope>
    <source>
        <strain evidence="7 8">FB218</strain>
    </source>
</reference>
<dbReference type="InterPro" id="IPR003798">
    <property type="entry name" value="DNA_recombination_RmuC"/>
</dbReference>
<keyword evidence="6" id="KW-1133">Transmembrane helix</keyword>
<feature type="coiled-coil region" evidence="5">
    <location>
        <begin position="27"/>
        <end position="103"/>
    </location>
</feature>
<dbReference type="Proteomes" id="UP000708576">
    <property type="component" value="Unassembled WGS sequence"/>
</dbReference>
<name>A0ABS5JXB6_9BACT</name>
<organism evidence="7 8">
    <name type="scientific">Carboxylicivirga linearis</name>
    <dbReference type="NCBI Taxonomy" id="1628157"/>
    <lineage>
        <taxon>Bacteria</taxon>
        <taxon>Pseudomonadati</taxon>
        <taxon>Bacteroidota</taxon>
        <taxon>Bacteroidia</taxon>
        <taxon>Marinilabiliales</taxon>
        <taxon>Marinilabiliaceae</taxon>
        <taxon>Carboxylicivirga</taxon>
    </lineage>
</organism>
<keyword evidence="3 5" id="KW-0175">Coiled coil</keyword>
<evidence type="ECO:0000256" key="3">
    <source>
        <dbReference type="ARBA" id="ARBA00023054"/>
    </source>
</evidence>
<comment type="caution">
    <text evidence="7">The sequence shown here is derived from an EMBL/GenBank/DDBJ whole genome shotgun (WGS) entry which is preliminary data.</text>
</comment>
<evidence type="ECO:0000256" key="5">
    <source>
        <dbReference type="SAM" id="Coils"/>
    </source>
</evidence>
<dbReference type="RefSeq" id="WP_212216776.1">
    <property type="nucleotide sequence ID" value="NZ_JAGUCO010000012.1"/>
</dbReference>
<evidence type="ECO:0000313" key="7">
    <source>
        <dbReference type="EMBL" id="MBS2099532.1"/>
    </source>
</evidence>
<feature type="transmembrane region" description="Helical" evidence="6">
    <location>
        <begin position="6"/>
        <end position="23"/>
    </location>
</feature>
<evidence type="ECO:0000313" key="8">
    <source>
        <dbReference type="Proteomes" id="UP000708576"/>
    </source>
</evidence>
<keyword evidence="8" id="KW-1185">Reference proteome</keyword>
<comment type="similarity">
    <text evidence="2">Belongs to the RmuC family.</text>
</comment>
<accession>A0ABS5JXB6</accession>
<proteinExistence type="inferred from homology"/>
<dbReference type="PANTHER" id="PTHR30563:SF0">
    <property type="entry name" value="DNA RECOMBINATION PROTEIN RMUC"/>
    <property type="match status" value="1"/>
</dbReference>
<dbReference type="EMBL" id="JAGUCO010000012">
    <property type="protein sequence ID" value="MBS2099532.1"/>
    <property type="molecule type" value="Genomic_DNA"/>
</dbReference>
<keyword evidence="6" id="KW-0812">Transmembrane</keyword>
<dbReference type="Pfam" id="PF02646">
    <property type="entry name" value="RmuC"/>
    <property type="match status" value="1"/>
</dbReference>
<evidence type="ECO:0000256" key="1">
    <source>
        <dbReference type="ARBA" id="ARBA00003416"/>
    </source>
</evidence>
<evidence type="ECO:0000256" key="6">
    <source>
        <dbReference type="SAM" id="Phobius"/>
    </source>
</evidence>
<sequence length="430" mass="48943">MDPIVLYSIAGLLLGSVITYLLFNAKLNKLKMSNTNLINDNQRLNDENKQLKTAVEQYRLQAEDLSNRLTGIDVENNHLVTQIEELRKEKKEIEVRLTTNFENIANRILNKNADQISLDQNKRLSEVLQPFKEKIESFERKVNDTYEKELRDKLNLEAEVKRLYELNQKISVEAGNLTKALKGDVKKMGNWGELILERVLEQSGLRLGSEYEREVVDKNSDGRTIRPDVIVHLPDEKHIIIDSKVSLIAYERYVNAETEESKNSALKEHVLSVRKHINELHEKKYATSSTFNSPDFVLMFIPVEASFAAAVEADHDLFSSAWEKKIVPVSPSTLLATLRTIASIWKQENQNKNALEIAQRSGDLYDKLVGFITDLEKIGKSIDQAGSHFDNAMNKLSTGKGNLISRAEKIRELGAKNTKQIPSQLKKDES</sequence>
<comment type="function">
    <text evidence="1">Involved in DNA recombination.</text>
</comment>
<keyword evidence="4" id="KW-0233">DNA recombination</keyword>
<evidence type="ECO:0000256" key="2">
    <source>
        <dbReference type="ARBA" id="ARBA00009840"/>
    </source>
</evidence>
<gene>
    <name evidence="7" type="primary">rmuC</name>
    <name evidence="7" type="ORF">KEM10_14650</name>
</gene>
<evidence type="ECO:0000256" key="4">
    <source>
        <dbReference type="ARBA" id="ARBA00023172"/>
    </source>
</evidence>
<dbReference type="PANTHER" id="PTHR30563">
    <property type="entry name" value="DNA RECOMBINATION PROTEIN RMUC"/>
    <property type="match status" value="1"/>
</dbReference>